<dbReference type="AlphaFoldDB" id="A0A5K7YKH0"/>
<protein>
    <submittedName>
        <fullName evidence="7">Oxidoreductase</fullName>
    </submittedName>
</protein>
<dbReference type="PANTHER" id="PTHR46056">
    <property type="entry name" value="LONG-CHAIN-ALCOHOL OXIDASE"/>
    <property type="match status" value="1"/>
</dbReference>
<dbReference type="RefSeq" id="WP_197904791.1">
    <property type="nucleotide sequence ID" value="NZ_AP021874.1"/>
</dbReference>
<evidence type="ECO:0000256" key="1">
    <source>
        <dbReference type="ARBA" id="ARBA00010790"/>
    </source>
</evidence>
<proteinExistence type="inferred from homology"/>
<evidence type="ECO:0000256" key="3">
    <source>
        <dbReference type="ARBA" id="ARBA00022827"/>
    </source>
</evidence>
<evidence type="ECO:0000313" key="7">
    <source>
        <dbReference type="EMBL" id="BBO68885.1"/>
    </source>
</evidence>
<dbReference type="Pfam" id="PF13450">
    <property type="entry name" value="NAD_binding_8"/>
    <property type="match status" value="1"/>
</dbReference>
<accession>A0A5K7YKH0</accession>
<keyword evidence="3" id="KW-0274">FAD</keyword>
<reference evidence="7 8" key="1">
    <citation type="submission" date="2019-11" db="EMBL/GenBank/DDBJ databases">
        <title>Comparative genomics of hydrocarbon-degrading Desulfosarcina strains.</title>
        <authorList>
            <person name="Watanabe M."/>
            <person name="Kojima H."/>
            <person name="Fukui M."/>
        </authorList>
    </citation>
    <scope>NUCLEOTIDE SEQUENCE [LARGE SCALE GENOMIC DNA]</scope>
    <source>
        <strain evidence="7 8">PL12</strain>
    </source>
</reference>
<dbReference type="GO" id="GO:0050660">
    <property type="term" value="F:flavin adenine dinucleotide binding"/>
    <property type="evidence" value="ECO:0007669"/>
    <property type="project" value="InterPro"/>
</dbReference>
<dbReference type="Pfam" id="PF05199">
    <property type="entry name" value="GMC_oxred_C"/>
    <property type="match status" value="1"/>
</dbReference>
<feature type="domain" description="Glucose-methanol-choline oxidoreductase C-terminal" evidence="6">
    <location>
        <begin position="393"/>
        <end position="456"/>
    </location>
</feature>
<dbReference type="Proteomes" id="UP000427906">
    <property type="component" value="Chromosome"/>
</dbReference>
<dbReference type="KEGG" id="dalk:DSCA_28150"/>
<evidence type="ECO:0000256" key="4">
    <source>
        <dbReference type="ARBA" id="ARBA00023002"/>
    </source>
</evidence>
<dbReference type="InterPro" id="IPR007867">
    <property type="entry name" value="GMC_OxRtase_C"/>
</dbReference>
<dbReference type="InterPro" id="IPR000172">
    <property type="entry name" value="GMC_OxRdtase_N"/>
</dbReference>
<dbReference type="PIRSF" id="PIRSF000137">
    <property type="entry name" value="Alcohol_oxidase"/>
    <property type="match status" value="1"/>
</dbReference>
<evidence type="ECO:0000259" key="6">
    <source>
        <dbReference type="Pfam" id="PF05199"/>
    </source>
</evidence>
<keyword evidence="4" id="KW-0560">Oxidoreductase</keyword>
<keyword evidence="8" id="KW-1185">Reference proteome</keyword>
<dbReference type="Gene3D" id="3.50.50.60">
    <property type="entry name" value="FAD/NAD(P)-binding domain"/>
    <property type="match status" value="2"/>
</dbReference>
<name>A0A5K7YKH0_9BACT</name>
<dbReference type="InterPro" id="IPR012132">
    <property type="entry name" value="GMC_OxRdtase"/>
</dbReference>
<evidence type="ECO:0000259" key="5">
    <source>
        <dbReference type="Pfam" id="PF00732"/>
    </source>
</evidence>
<dbReference type="InterPro" id="IPR036188">
    <property type="entry name" value="FAD/NAD-bd_sf"/>
</dbReference>
<organism evidence="7 8">
    <name type="scientific">Desulfosarcina alkanivorans</name>
    <dbReference type="NCBI Taxonomy" id="571177"/>
    <lineage>
        <taxon>Bacteria</taxon>
        <taxon>Pseudomonadati</taxon>
        <taxon>Thermodesulfobacteriota</taxon>
        <taxon>Desulfobacteria</taxon>
        <taxon>Desulfobacterales</taxon>
        <taxon>Desulfosarcinaceae</taxon>
        <taxon>Desulfosarcina</taxon>
    </lineage>
</organism>
<sequence length="470" mass="51823">MTPHRPTRHDYIIVGAGISGPFIAHELCRAGADCLMIEAGRHYSRRTYPRNDLDGTAQLYWSGGLELGTDARLVFLRPKVVGGGSVVNQALVDRFDAEAFDSWRRDSGVDFFNEDAMAPWYDAAEAEIAIQTIPGEYRNRNADVFEQGFQRLGYQLAPLRRAQKDCHYEQGNCCIECLNGCRIGSKQSTPETVLKKALERGLELRAETEAVKIDASTKDVWVTCRTADGGTATYRGRNLVLASGAIGNARLLLNSGFGKGLPAVGRNFFCHPQYMNFGVYDQPVRSHLGAFQAFKSDDAGFRKNGFKLENVYAGPAAIALLLSGFGRQHQRAMERLSHFACIEVCTRDTHPGRIKVNRRGKVIIVKEQNREDLERYRRGLAVIDEIFQTTGAKEMIHGKMGIGLHLMGGCGMGTDPARSVVNPGFRLHGHKHIYCADSSMFPNAPGINPSLTIMALSKKAAAQLIKDGNQ</sequence>
<comment type="similarity">
    <text evidence="1">Belongs to the GMC oxidoreductase family.</text>
</comment>
<feature type="domain" description="Glucose-methanol-choline oxidoreductase N-terminal" evidence="5">
    <location>
        <begin position="57"/>
        <end position="272"/>
    </location>
</feature>
<dbReference type="GO" id="GO:0016614">
    <property type="term" value="F:oxidoreductase activity, acting on CH-OH group of donors"/>
    <property type="evidence" value="ECO:0007669"/>
    <property type="project" value="InterPro"/>
</dbReference>
<keyword evidence="2" id="KW-0285">Flavoprotein</keyword>
<evidence type="ECO:0000313" key="8">
    <source>
        <dbReference type="Proteomes" id="UP000427906"/>
    </source>
</evidence>
<dbReference type="EMBL" id="AP021874">
    <property type="protein sequence ID" value="BBO68885.1"/>
    <property type="molecule type" value="Genomic_DNA"/>
</dbReference>
<dbReference type="PANTHER" id="PTHR46056:SF12">
    <property type="entry name" value="LONG-CHAIN-ALCOHOL OXIDASE"/>
    <property type="match status" value="1"/>
</dbReference>
<evidence type="ECO:0000256" key="2">
    <source>
        <dbReference type="ARBA" id="ARBA00022630"/>
    </source>
</evidence>
<dbReference type="SUPFAM" id="SSF51905">
    <property type="entry name" value="FAD/NAD(P)-binding domain"/>
    <property type="match status" value="1"/>
</dbReference>
<gene>
    <name evidence="7" type="ORF">DSCA_28150</name>
</gene>
<dbReference type="Pfam" id="PF00732">
    <property type="entry name" value="GMC_oxred_N"/>
    <property type="match status" value="1"/>
</dbReference>